<dbReference type="InParanoid" id="A0A2T3BBB1"/>
<gene>
    <name evidence="1" type="ORF">M430DRAFT_47997</name>
</gene>
<dbReference type="InterPro" id="IPR005624">
    <property type="entry name" value="PduO/GlcC-like"/>
</dbReference>
<dbReference type="EMBL" id="KZ679007">
    <property type="protein sequence ID" value="PSS25554.1"/>
    <property type="molecule type" value="Genomic_DNA"/>
</dbReference>
<dbReference type="RefSeq" id="XP_024724153.1">
    <property type="nucleotide sequence ID" value="XM_024867971.1"/>
</dbReference>
<keyword evidence="2" id="KW-1185">Reference proteome</keyword>
<dbReference type="InterPro" id="IPR038084">
    <property type="entry name" value="PduO/GlcC-like_sf"/>
</dbReference>
<reference evidence="1 2" key="1">
    <citation type="journal article" date="2018" name="New Phytol.">
        <title>Comparative genomics and transcriptomics depict ericoid mycorrhizal fungi as versatile saprotrophs and plant mutualists.</title>
        <authorList>
            <person name="Martino E."/>
            <person name="Morin E."/>
            <person name="Grelet G.A."/>
            <person name="Kuo A."/>
            <person name="Kohler A."/>
            <person name="Daghino S."/>
            <person name="Barry K.W."/>
            <person name="Cichocki N."/>
            <person name="Clum A."/>
            <person name="Dockter R.B."/>
            <person name="Hainaut M."/>
            <person name="Kuo R.C."/>
            <person name="LaButti K."/>
            <person name="Lindahl B.D."/>
            <person name="Lindquist E.A."/>
            <person name="Lipzen A."/>
            <person name="Khouja H.R."/>
            <person name="Magnuson J."/>
            <person name="Murat C."/>
            <person name="Ohm R.A."/>
            <person name="Singer S.W."/>
            <person name="Spatafora J.W."/>
            <person name="Wang M."/>
            <person name="Veneault-Fourrey C."/>
            <person name="Henrissat B."/>
            <person name="Grigoriev I.V."/>
            <person name="Martin F.M."/>
            <person name="Perotto S."/>
        </authorList>
    </citation>
    <scope>NUCLEOTIDE SEQUENCE [LARGE SCALE GENOMIC DNA]</scope>
    <source>
        <strain evidence="1 2">ATCC 22711</strain>
    </source>
</reference>
<evidence type="ECO:0000313" key="2">
    <source>
        <dbReference type="Proteomes" id="UP000241818"/>
    </source>
</evidence>
<dbReference type="PANTHER" id="PTHR34309">
    <property type="entry name" value="SLR1406 PROTEIN"/>
    <property type="match status" value="1"/>
</dbReference>
<dbReference type="Gene3D" id="3.30.450.150">
    <property type="entry name" value="Haem-degrading domain"/>
    <property type="match status" value="1"/>
</dbReference>
<dbReference type="InterPro" id="IPR052517">
    <property type="entry name" value="GlcG_carb_metab_protein"/>
</dbReference>
<dbReference type="AlphaFoldDB" id="A0A2T3BBB1"/>
<accession>A0A2T3BBB1</accession>
<dbReference type="PANTHER" id="PTHR34309:SF1">
    <property type="entry name" value="PROTEIN GLCG"/>
    <property type="match status" value="1"/>
</dbReference>
<dbReference type="Proteomes" id="UP000241818">
    <property type="component" value="Unassembled WGS sequence"/>
</dbReference>
<dbReference type="GeneID" id="36576052"/>
<dbReference type="Pfam" id="PF03928">
    <property type="entry name" value="HbpS-like"/>
    <property type="match status" value="1"/>
</dbReference>
<protein>
    <submittedName>
        <fullName evidence="1">Uncharacterized protein</fullName>
    </submittedName>
</protein>
<dbReference type="OrthoDB" id="2276076at2759"/>
<proteinExistence type="predicted"/>
<dbReference type="SUPFAM" id="SSF143744">
    <property type="entry name" value="GlcG-like"/>
    <property type="match status" value="1"/>
</dbReference>
<organism evidence="1 2">
    <name type="scientific">Amorphotheca resinae ATCC 22711</name>
    <dbReference type="NCBI Taxonomy" id="857342"/>
    <lineage>
        <taxon>Eukaryota</taxon>
        <taxon>Fungi</taxon>
        <taxon>Dikarya</taxon>
        <taxon>Ascomycota</taxon>
        <taxon>Pezizomycotina</taxon>
        <taxon>Leotiomycetes</taxon>
        <taxon>Helotiales</taxon>
        <taxon>Amorphothecaceae</taxon>
        <taxon>Amorphotheca</taxon>
    </lineage>
</organism>
<sequence>MSSAPVVTRPASLTLAAAQVASEACRAKANAIKCPMNIAIVDHTTYLLHFERMPGCKITCIDISMSKAYTAAGHHAPTSTWKDIVYPGGAAYGINNGNDGKFMYVPGGIPVAQAGVDAIMKLVEKKR</sequence>
<evidence type="ECO:0000313" key="1">
    <source>
        <dbReference type="EMBL" id="PSS25554.1"/>
    </source>
</evidence>
<dbReference type="STRING" id="857342.A0A2T3BBB1"/>
<name>A0A2T3BBB1_AMORE</name>